<dbReference type="Gene3D" id="1.10.10.10">
    <property type="entry name" value="Winged helix-like DNA-binding domain superfamily/Winged helix DNA-binding domain"/>
    <property type="match status" value="1"/>
</dbReference>
<dbReference type="NCBIfam" id="TIGR00738">
    <property type="entry name" value="rrf2_super"/>
    <property type="match status" value="1"/>
</dbReference>
<evidence type="ECO:0000313" key="2">
    <source>
        <dbReference type="Proteomes" id="UP001614394"/>
    </source>
</evidence>
<gene>
    <name evidence="1" type="ORF">ACIGXA_39355</name>
</gene>
<comment type="caution">
    <text evidence="1">The sequence shown here is derived from an EMBL/GenBank/DDBJ whole genome shotgun (WGS) entry which is preliminary data.</text>
</comment>
<dbReference type="InterPro" id="IPR030489">
    <property type="entry name" value="TR_Rrf2-type_CS"/>
</dbReference>
<dbReference type="PANTHER" id="PTHR33221">
    <property type="entry name" value="WINGED HELIX-TURN-HELIX TRANSCRIPTIONAL REGULATOR, RRF2 FAMILY"/>
    <property type="match status" value="1"/>
</dbReference>
<name>A0ABW8CLC6_9ACTN</name>
<protein>
    <submittedName>
        <fullName evidence="1">RrF2 family transcriptional regulator</fullName>
    </submittedName>
</protein>
<dbReference type="RefSeq" id="WP_399658185.1">
    <property type="nucleotide sequence ID" value="NZ_JBITYG010000019.1"/>
</dbReference>
<dbReference type="InterPro" id="IPR036390">
    <property type="entry name" value="WH_DNA-bd_sf"/>
</dbReference>
<reference evidence="1 2" key="1">
    <citation type="submission" date="2024-10" db="EMBL/GenBank/DDBJ databases">
        <title>The Natural Products Discovery Center: Release of the First 8490 Sequenced Strains for Exploring Actinobacteria Biosynthetic Diversity.</title>
        <authorList>
            <person name="Kalkreuter E."/>
            <person name="Kautsar S.A."/>
            <person name="Yang D."/>
            <person name="Bader C.D."/>
            <person name="Teijaro C.N."/>
            <person name="Fluegel L."/>
            <person name="Davis C.M."/>
            <person name="Simpson J.R."/>
            <person name="Lauterbach L."/>
            <person name="Steele A.D."/>
            <person name="Gui C."/>
            <person name="Meng S."/>
            <person name="Li G."/>
            <person name="Viehrig K."/>
            <person name="Ye F."/>
            <person name="Su P."/>
            <person name="Kiefer A.F."/>
            <person name="Nichols A."/>
            <person name="Cepeda A.J."/>
            <person name="Yan W."/>
            <person name="Fan B."/>
            <person name="Jiang Y."/>
            <person name="Adhikari A."/>
            <person name="Zheng C.-J."/>
            <person name="Schuster L."/>
            <person name="Cowan T.M."/>
            <person name="Smanski M.J."/>
            <person name="Chevrette M.G."/>
            <person name="De Carvalho L.P.S."/>
            <person name="Shen B."/>
        </authorList>
    </citation>
    <scope>NUCLEOTIDE SEQUENCE [LARGE SCALE GENOMIC DNA]</scope>
    <source>
        <strain evidence="1 2">NPDC053399</strain>
    </source>
</reference>
<accession>A0ABW8CLC6</accession>
<proteinExistence type="predicted"/>
<dbReference type="PROSITE" id="PS01332">
    <property type="entry name" value="HTH_RRF2_1"/>
    <property type="match status" value="1"/>
</dbReference>
<dbReference type="SUPFAM" id="SSF46785">
    <property type="entry name" value="Winged helix' DNA-binding domain"/>
    <property type="match status" value="1"/>
</dbReference>
<evidence type="ECO:0000313" key="1">
    <source>
        <dbReference type="EMBL" id="MFI9106572.1"/>
    </source>
</evidence>
<dbReference type="PROSITE" id="PS51197">
    <property type="entry name" value="HTH_RRF2_2"/>
    <property type="match status" value="1"/>
</dbReference>
<keyword evidence="2" id="KW-1185">Reference proteome</keyword>
<dbReference type="Proteomes" id="UP001614394">
    <property type="component" value="Unassembled WGS sequence"/>
</dbReference>
<sequence>MKLSNGVEWALHCCVSLSQSSAPVPAARLAQLHGIPPAYLAKHLQALSRAGIVRSTPGPVGGYAFTRPPEQISALEVVQAIDGAQAAFRCTEIRRNGPLAVSPEACVKKCAIARAMAAADTAWRAALSTITVADLGRSIDADSSGTALHDVRHWLSGPG</sequence>
<dbReference type="InterPro" id="IPR036388">
    <property type="entry name" value="WH-like_DNA-bd_sf"/>
</dbReference>
<dbReference type="Pfam" id="PF02082">
    <property type="entry name" value="Rrf2"/>
    <property type="match status" value="1"/>
</dbReference>
<dbReference type="EMBL" id="JBITYG010000019">
    <property type="protein sequence ID" value="MFI9106572.1"/>
    <property type="molecule type" value="Genomic_DNA"/>
</dbReference>
<organism evidence="1 2">
    <name type="scientific">Streptomyces fildesensis</name>
    <dbReference type="NCBI Taxonomy" id="375757"/>
    <lineage>
        <taxon>Bacteria</taxon>
        <taxon>Bacillati</taxon>
        <taxon>Actinomycetota</taxon>
        <taxon>Actinomycetes</taxon>
        <taxon>Kitasatosporales</taxon>
        <taxon>Streptomycetaceae</taxon>
        <taxon>Streptomyces</taxon>
    </lineage>
</organism>
<dbReference type="PANTHER" id="PTHR33221:SF13">
    <property type="entry name" value="TRANSCRIPTIONAL REGULATOR-RELATED"/>
    <property type="match status" value="1"/>
</dbReference>
<dbReference type="InterPro" id="IPR000944">
    <property type="entry name" value="Tscrpt_reg_Rrf2"/>
</dbReference>